<keyword evidence="12" id="KW-1185">Reference proteome</keyword>
<dbReference type="GO" id="GO:0045165">
    <property type="term" value="P:cell fate commitment"/>
    <property type="evidence" value="ECO:0007669"/>
    <property type="project" value="TreeGrafter"/>
</dbReference>
<keyword evidence="8" id="KW-0325">Glycoprotein</keyword>
<keyword evidence="6 10" id="KW-0879">Wnt signaling pathway</keyword>
<keyword evidence="3 10" id="KW-0217">Developmental protein</keyword>
<dbReference type="Proteomes" id="UP000050761">
    <property type="component" value="Unassembled WGS sequence"/>
</dbReference>
<dbReference type="PANTHER" id="PTHR12027:SF77">
    <property type="entry name" value="PROTEIN WNT-5"/>
    <property type="match status" value="1"/>
</dbReference>
<dbReference type="PROSITE" id="PS00246">
    <property type="entry name" value="WNT1"/>
    <property type="match status" value="1"/>
</dbReference>
<dbReference type="SMART" id="SM00097">
    <property type="entry name" value="WNT1"/>
    <property type="match status" value="1"/>
</dbReference>
<proteinExistence type="inferred from homology"/>
<name>A0A183GUC7_HELPZ</name>
<keyword evidence="9" id="KW-0449">Lipoprotein</keyword>
<dbReference type="InterPro" id="IPR043158">
    <property type="entry name" value="Wnt_C"/>
</dbReference>
<dbReference type="InterPro" id="IPR018161">
    <property type="entry name" value="Wnt_CS"/>
</dbReference>
<keyword evidence="7" id="KW-1015">Disulfide bond</keyword>
<sequence length="227" mass="25520">LRGKCHSKPRTFRNFIDIREKERDPRRDQDQGRSLMNRRNNEAGRKILKRHTAPKCKCHGVSGACNLKTCWMQLPTMRQVGNILQNKYKSAIRVQVSCSCSATVVEGRIAQALLQVNSRGNLQLVADQLSKASGGKRKTRALPTDLVYMDDSPDYCRQDRATGTLGTHGRVCRRGTDGPDGCDSLCCGRGYNTYTVEQTTKCNCKFEWCCKVVCEMCTNTTQVDICK</sequence>
<dbReference type="GO" id="GO:0000902">
    <property type="term" value="P:cell morphogenesis"/>
    <property type="evidence" value="ECO:0007669"/>
    <property type="project" value="UniProtKB-ARBA"/>
</dbReference>
<evidence type="ECO:0000313" key="12">
    <source>
        <dbReference type="Proteomes" id="UP000050761"/>
    </source>
</evidence>
<dbReference type="GO" id="GO:0005125">
    <property type="term" value="F:cytokine activity"/>
    <property type="evidence" value="ECO:0007669"/>
    <property type="project" value="TreeGrafter"/>
</dbReference>
<comment type="function">
    <text evidence="10">Ligand for members of the frizzled family of seven transmembrane receptors.</text>
</comment>
<reference evidence="13" key="1">
    <citation type="submission" date="2019-09" db="UniProtKB">
        <authorList>
            <consortium name="WormBaseParasite"/>
        </authorList>
    </citation>
    <scope>IDENTIFICATION</scope>
</reference>
<dbReference type="WBParaSite" id="HPBE_0002629701-mRNA-1">
    <property type="protein sequence ID" value="HPBE_0002629701-mRNA-1"/>
    <property type="gene ID" value="HPBE_0002629701"/>
</dbReference>
<dbReference type="Gene3D" id="3.30.2460.20">
    <property type="match status" value="1"/>
</dbReference>
<accession>A0A183GUC7</accession>
<evidence type="ECO:0000256" key="6">
    <source>
        <dbReference type="ARBA" id="ARBA00022687"/>
    </source>
</evidence>
<evidence type="ECO:0000256" key="3">
    <source>
        <dbReference type="ARBA" id="ARBA00022473"/>
    </source>
</evidence>
<feature type="compositionally biased region" description="Basic and acidic residues" evidence="11">
    <location>
        <begin position="21"/>
        <end position="31"/>
    </location>
</feature>
<dbReference type="GO" id="GO:0060070">
    <property type="term" value="P:canonical Wnt signaling pathway"/>
    <property type="evidence" value="ECO:0007669"/>
    <property type="project" value="TreeGrafter"/>
</dbReference>
<dbReference type="PRINTS" id="PR01349">
    <property type="entry name" value="WNTPROTEIN"/>
</dbReference>
<evidence type="ECO:0000256" key="11">
    <source>
        <dbReference type="SAM" id="MobiDB-lite"/>
    </source>
</evidence>
<evidence type="ECO:0000256" key="2">
    <source>
        <dbReference type="ARBA" id="ARBA00005683"/>
    </source>
</evidence>
<dbReference type="GO" id="GO:0030182">
    <property type="term" value="P:neuron differentiation"/>
    <property type="evidence" value="ECO:0007669"/>
    <property type="project" value="TreeGrafter"/>
</dbReference>
<evidence type="ECO:0000256" key="9">
    <source>
        <dbReference type="ARBA" id="ARBA00023288"/>
    </source>
</evidence>
<dbReference type="AlphaFoldDB" id="A0A183GUC7"/>
<evidence type="ECO:0000256" key="10">
    <source>
        <dbReference type="RuleBase" id="RU003500"/>
    </source>
</evidence>
<comment type="similarity">
    <text evidence="2 10">Belongs to the Wnt family.</text>
</comment>
<evidence type="ECO:0000256" key="5">
    <source>
        <dbReference type="ARBA" id="ARBA00022530"/>
    </source>
</evidence>
<evidence type="ECO:0000256" key="8">
    <source>
        <dbReference type="ARBA" id="ARBA00023180"/>
    </source>
</evidence>
<dbReference type="InterPro" id="IPR005817">
    <property type="entry name" value="Wnt"/>
</dbReference>
<protein>
    <recommendedName>
        <fullName evidence="10">Protein Wnt</fullName>
    </recommendedName>
</protein>
<dbReference type="Pfam" id="PF00110">
    <property type="entry name" value="wnt"/>
    <property type="match status" value="1"/>
</dbReference>
<evidence type="ECO:0000256" key="7">
    <source>
        <dbReference type="ARBA" id="ARBA00023157"/>
    </source>
</evidence>
<keyword evidence="4" id="KW-0964">Secreted</keyword>
<evidence type="ECO:0000313" key="13">
    <source>
        <dbReference type="WBParaSite" id="HPBE_0002629701-mRNA-1"/>
    </source>
</evidence>
<evidence type="ECO:0000256" key="4">
    <source>
        <dbReference type="ARBA" id="ARBA00022525"/>
    </source>
</evidence>
<feature type="region of interest" description="Disordered" evidence="11">
    <location>
        <begin position="21"/>
        <end position="46"/>
    </location>
</feature>
<dbReference type="GO" id="GO:0005615">
    <property type="term" value="C:extracellular space"/>
    <property type="evidence" value="ECO:0007669"/>
    <property type="project" value="TreeGrafter"/>
</dbReference>
<dbReference type="FunFam" id="3.30.2460.20:FF:000001">
    <property type="entry name" value="Wnt homolog"/>
    <property type="match status" value="1"/>
</dbReference>
<keyword evidence="5" id="KW-0272">Extracellular matrix</keyword>
<comment type="subcellular location">
    <subcellularLocation>
        <location evidence="1 10">Secreted</location>
        <location evidence="1 10">Extracellular space</location>
        <location evidence="1 10">Extracellular matrix</location>
    </subcellularLocation>
</comment>
<dbReference type="GO" id="GO:0005109">
    <property type="term" value="F:frizzled binding"/>
    <property type="evidence" value="ECO:0007669"/>
    <property type="project" value="TreeGrafter"/>
</dbReference>
<dbReference type="PANTHER" id="PTHR12027">
    <property type="entry name" value="WNT RELATED"/>
    <property type="match status" value="1"/>
</dbReference>
<evidence type="ECO:0000256" key="1">
    <source>
        <dbReference type="ARBA" id="ARBA00004498"/>
    </source>
</evidence>
<organism evidence="12 13">
    <name type="scientific">Heligmosomoides polygyrus</name>
    <name type="common">Parasitic roundworm</name>
    <dbReference type="NCBI Taxonomy" id="6339"/>
    <lineage>
        <taxon>Eukaryota</taxon>
        <taxon>Metazoa</taxon>
        <taxon>Ecdysozoa</taxon>
        <taxon>Nematoda</taxon>
        <taxon>Chromadorea</taxon>
        <taxon>Rhabditida</taxon>
        <taxon>Rhabditina</taxon>
        <taxon>Rhabditomorpha</taxon>
        <taxon>Strongyloidea</taxon>
        <taxon>Heligmosomidae</taxon>
        <taxon>Heligmosomoides</taxon>
    </lineage>
</organism>